<evidence type="ECO:0000313" key="3">
    <source>
        <dbReference type="Proteomes" id="UP000242682"/>
    </source>
</evidence>
<dbReference type="OrthoDB" id="7428016at2"/>
<organism evidence="2 3">
    <name type="scientific">Planomicrobium soli</name>
    <dbReference type="NCBI Taxonomy" id="1176648"/>
    <lineage>
        <taxon>Bacteria</taxon>
        <taxon>Bacillati</taxon>
        <taxon>Bacillota</taxon>
        <taxon>Bacilli</taxon>
        <taxon>Bacillales</taxon>
        <taxon>Caryophanaceae</taxon>
        <taxon>Planomicrobium</taxon>
    </lineage>
</organism>
<name>A0A2P8GG64_9BACL</name>
<keyword evidence="1" id="KW-0472">Membrane</keyword>
<dbReference type="Proteomes" id="UP000242682">
    <property type="component" value="Unassembled WGS sequence"/>
</dbReference>
<accession>A0A2P8GG64</accession>
<reference evidence="2 3" key="1">
    <citation type="submission" date="2018-03" db="EMBL/GenBank/DDBJ databases">
        <title>Genomic Encyclopedia of Type Strains, Phase III (KMG-III): the genomes of soil and plant-associated and newly described type strains.</title>
        <authorList>
            <person name="Whitman W."/>
        </authorList>
    </citation>
    <scope>NUCLEOTIDE SEQUENCE [LARGE SCALE GENOMIC DNA]</scope>
    <source>
        <strain evidence="2 3">CGMCC 1.12259</strain>
    </source>
</reference>
<keyword evidence="1" id="KW-0812">Transmembrane</keyword>
<protein>
    <recommendedName>
        <fullName evidence="4">Ligand-binding SRPBCC domain-containing protein</fullName>
    </recommendedName>
</protein>
<feature type="transmembrane region" description="Helical" evidence="1">
    <location>
        <begin position="115"/>
        <end position="132"/>
    </location>
</feature>
<proteinExistence type="predicted"/>
<evidence type="ECO:0008006" key="4">
    <source>
        <dbReference type="Google" id="ProtNLM"/>
    </source>
</evidence>
<sequence length="151" mass="17898">MLVTVKSVFNCNSDRFFDEIRKSKSLLYISKPLIKFKSLRRQLLPRELSEGKYLVKMYLLGLIPLGKQWIVITIDPNKKLIRDNGYSKLISKWDHQISLINIGNHKTLYTDAIEIDAGVLTPVIGVFAYIFYRWRQKRWKKLIKRNFNYDS</sequence>
<dbReference type="EMBL" id="PYAT01000010">
    <property type="protein sequence ID" value="PSL32972.1"/>
    <property type="molecule type" value="Genomic_DNA"/>
</dbReference>
<keyword evidence="3" id="KW-1185">Reference proteome</keyword>
<dbReference type="AlphaFoldDB" id="A0A2P8GG64"/>
<evidence type="ECO:0000256" key="1">
    <source>
        <dbReference type="SAM" id="Phobius"/>
    </source>
</evidence>
<evidence type="ECO:0000313" key="2">
    <source>
        <dbReference type="EMBL" id="PSL32972.1"/>
    </source>
</evidence>
<keyword evidence="1" id="KW-1133">Transmembrane helix</keyword>
<comment type="caution">
    <text evidence="2">The sequence shown here is derived from an EMBL/GenBank/DDBJ whole genome shotgun (WGS) entry which is preliminary data.</text>
</comment>
<gene>
    <name evidence="2" type="ORF">B0H99_11082</name>
</gene>
<dbReference type="RefSeq" id="WP_106534155.1">
    <property type="nucleotide sequence ID" value="NZ_PYAT01000010.1"/>
</dbReference>